<protein>
    <recommendedName>
        <fullName evidence="3">Glycerate kinase</fullName>
    </recommendedName>
</protein>
<name>A0ABC9U3C3_CLOSY</name>
<evidence type="ECO:0008006" key="3">
    <source>
        <dbReference type="Google" id="ProtNLM"/>
    </source>
</evidence>
<organism evidence="1 2">
    <name type="scientific">[Clostridium] symbiosum ATCC 14940</name>
    <dbReference type="NCBI Taxonomy" id="411472"/>
    <lineage>
        <taxon>Bacteria</taxon>
        <taxon>Bacillati</taxon>
        <taxon>Bacillota</taxon>
        <taxon>Clostridia</taxon>
        <taxon>Lachnospirales</taxon>
        <taxon>Lachnospiraceae</taxon>
        <taxon>Otoolea</taxon>
    </lineage>
</organism>
<evidence type="ECO:0000313" key="2">
    <source>
        <dbReference type="Proteomes" id="UP000016491"/>
    </source>
</evidence>
<sequence length="39" mass="4822">MSRRKYILMPDSFKGTLSSSQCCRIMMELYTRIRRRFMK</sequence>
<proteinExistence type="predicted"/>
<dbReference type="AlphaFoldDB" id="A0ABC9U3C3"/>
<comment type="caution">
    <text evidence="1">The sequence shown here is derived from an EMBL/GenBank/DDBJ whole genome shotgun (WGS) entry which is preliminary data.</text>
</comment>
<accession>A0ABC9U3C3</accession>
<evidence type="ECO:0000313" key="1">
    <source>
        <dbReference type="EMBL" id="ERI80378.1"/>
    </source>
</evidence>
<gene>
    <name evidence="1" type="ORF">CLOSYM_00354</name>
</gene>
<dbReference type="EMBL" id="AWSU01000028">
    <property type="protein sequence ID" value="ERI80378.1"/>
    <property type="molecule type" value="Genomic_DNA"/>
</dbReference>
<reference evidence="1 2" key="1">
    <citation type="submission" date="2013-07" db="EMBL/GenBank/DDBJ databases">
        <authorList>
            <person name="Weinstock G."/>
            <person name="Sodergren E."/>
            <person name="Wylie T."/>
            <person name="Fulton L."/>
            <person name="Fulton R."/>
            <person name="Fronick C."/>
            <person name="O'Laughlin M."/>
            <person name="Godfrey J."/>
            <person name="Miner T."/>
            <person name="Herter B."/>
            <person name="Appelbaum E."/>
            <person name="Cordes M."/>
            <person name="Lek S."/>
            <person name="Wollam A."/>
            <person name="Pepin K.H."/>
            <person name="Palsikar V.B."/>
            <person name="Mitreva M."/>
            <person name="Wilson R.K."/>
        </authorList>
    </citation>
    <scope>NUCLEOTIDE SEQUENCE [LARGE SCALE GENOMIC DNA]</scope>
    <source>
        <strain evidence="1 2">ATCC 14940</strain>
    </source>
</reference>
<dbReference type="Proteomes" id="UP000016491">
    <property type="component" value="Unassembled WGS sequence"/>
</dbReference>